<evidence type="ECO:0000313" key="4">
    <source>
        <dbReference type="EMBL" id="MFD2753195.1"/>
    </source>
</evidence>
<feature type="compositionally biased region" description="Pro residues" evidence="2">
    <location>
        <begin position="386"/>
        <end position="397"/>
    </location>
</feature>
<dbReference type="SUPFAM" id="SSF160544">
    <property type="entry name" value="EscU C-terminal domain-like"/>
    <property type="match status" value="1"/>
</dbReference>
<evidence type="ECO:0000256" key="3">
    <source>
        <dbReference type="SAM" id="Phobius"/>
    </source>
</evidence>
<dbReference type="Proteomes" id="UP001597463">
    <property type="component" value="Unassembled WGS sequence"/>
</dbReference>
<proteinExistence type="inferred from homology"/>
<feature type="region of interest" description="Disordered" evidence="2">
    <location>
        <begin position="1"/>
        <end position="25"/>
    </location>
</feature>
<feature type="transmembrane region" description="Helical" evidence="3">
    <location>
        <begin position="147"/>
        <end position="167"/>
    </location>
</feature>
<gene>
    <name evidence="4" type="ORF">ACFSW6_03780</name>
</gene>
<comment type="caution">
    <text evidence="4">The sequence shown here is derived from an EMBL/GenBank/DDBJ whole genome shotgun (WGS) entry which is preliminary data.</text>
</comment>
<dbReference type="EMBL" id="JBHUMV010000002">
    <property type="protein sequence ID" value="MFD2753195.1"/>
    <property type="molecule type" value="Genomic_DNA"/>
</dbReference>
<dbReference type="InterPro" id="IPR006135">
    <property type="entry name" value="T3SS_substrate_exporter"/>
</dbReference>
<feature type="transmembrane region" description="Helical" evidence="3">
    <location>
        <begin position="83"/>
        <end position="116"/>
    </location>
</feature>
<keyword evidence="3" id="KW-0472">Membrane</keyword>
<keyword evidence="3" id="KW-1133">Transmembrane helix</keyword>
<dbReference type="RefSeq" id="WP_066479906.1">
    <property type="nucleotide sequence ID" value="NZ_BCNT01000011.1"/>
</dbReference>
<dbReference type="Gene3D" id="6.10.250.2080">
    <property type="match status" value="1"/>
</dbReference>
<accession>A0ABW5UIB2</accession>
<dbReference type="Gene3D" id="3.40.1690.10">
    <property type="entry name" value="secretion proteins EscU"/>
    <property type="match status" value="1"/>
</dbReference>
<dbReference type="InterPro" id="IPR029025">
    <property type="entry name" value="T3SS_substrate_exporter_C"/>
</dbReference>
<organism evidence="4 5">
    <name type="scientific">Comamonas terrae</name>
    <dbReference type="NCBI Taxonomy" id="673548"/>
    <lineage>
        <taxon>Bacteria</taxon>
        <taxon>Pseudomonadati</taxon>
        <taxon>Pseudomonadota</taxon>
        <taxon>Betaproteobacteria</taxon>
        <taxon>Burkholderiales</taxon>
        <taxon>Comamonadaceae</taxon>
        <taxon>Comamonas</taxon>
    </lineage>
</organism>
<name>A0ABW5UIB2_9BURK</name>
<keyword evidence="4" id="KW-0966">Cell projection</keyword>
<dbReference type="Pfam" id="PF01312">
    <property type="entry name" value="Bac_export_2"/>
    <property type="match status" value="1"/>
</dbReference>
<keyword evidence="4" id="KW-0969">Cilium</keyword>
<evidence type="ECO:0000313" key="5">
    <source>
        <dbReference type="Proteomes" id="UP001597463"/>
    </source>
</evidence>
<sequence>MADSQDKNLPATARKLQKTRADGQGARSRDLSHLAILGTGAALMFIGAQPLVQHLRLAMAQQLVFDGIIARNPAQMLERLQSMLGLGLVIALIFAIVTTGASVLAGVAAGGWIFSFKPIQPQFSRLNPLKGLANLFSKQQLVTVSKMVLMTAILGFVAWKFMGSRIAEVTAVSTQPSPMALSMVGSWLTSGVALLLVVVLLVAVIDVPLQAFLFKSRLKMSHEEVKQEHKESEGNPQIKGKIRQKQREIADRASVSAVPRADFVVTNPTHYAVALRYDEHTMAAPQVIAKGTDLVALKIREVAGAHKIPVLESPMLARALYAHAELDQAIPAALYTAVAQVLAYVYRLKAALRGEGPMPGDLGQPAVPVELDPHRGRSQTAMQPTTQPPAGPPEGKA</sequence>
<evidence type="ECO:0000256" key="1">
    <source>
        <dbReference type="ARBA" id="ARBA00010690"/>
    </source>
</evidence>
<feature type="region of interest" description="Disordered" evidence="2">
    <location>
        <begin position="357"/>
        <end position="397"/>
    </location>
</feature>
<feature type="transmembrane region" description="Helical" evidence="3">
    <location>
        <begin position="187"/>
        <end position="214"/>
    </location>
</feature>
<keyword evidence="3" id="KW-0812">Transmembrane</keyword>
<comment type="similarity">
    <text evidence="1">Belongs to the type III secretion exporter family.</text>
</comment>
<protein>
    <submittedName>
        <fullName evidence="4">Flagellar biosynthesis protein FlhB</fullName>
    </submittedName>
</protein>
<keyword evidence="5" id="KW-1185">Reference proteome</keyword>
<evidence type="ECO:0000256" key="2">
    <source>
        <dbReference type="SAM" id="MobiDB-lite"/>
    </source>
</evidence>
<dbReference type="PANTHER" id="PTHR30531:SF12">
    <property type="entry name" value="FLAGELLAR BIOSYNTHETIC PROTEIN FLHB"/>
    <property type="match status" value="1"/>
</dbReference>
<dbReference type="PRINTS" id="PR00950">
    <property type="entry name" value="TYPE3IMSPROT"/>
</dbReference>
<keyword evidence="4" id="KW-0282">Flagellum</keyword>
<reference evidence="5" key="1">
    <citation type="journal article" date="2019" name="Int. J. Syst. Evol. Microbiol.">
        <title>The Global Catalogue of Microorganisms (GCM) 10K type strain sequencing project: providing services to taxonomists for standard genome sequencing and annotation.</title>
        <authorList>
            <consortium name="The Broad Institute Genomics Platform"/>
            <consortium name="The Broad Institute Genome Sequencing Center for Infectious Disease"/>
            <person name="Wu L."/>
            <person name="Ma J."/>
        </authorList>
    </citation>
    <scope>NUCLEOTIDE SEQUENCE [LARGE SCALE GENOMIC DNA]</scope>
    <source>
        <strain evidence="5">TISTR 1906</strain>
    </source>
</reference>
<dbReference type="PANTHER" id="PTHR30531">
    <property type="entry name" value="FLAGELLAR BIOSYNTHETIC PROTEIN FLHB"/>
    <property type="match status" value="1"/>
</dbReference>